<accession>A0AAV3YTS5</accession>
<reference evidence="1 2" key="1">
    <citation type="journal article" date="2021" name="Elife">
        <title>Chloroplast acquisition without the gene transfer in kleptoplastic sea slugs, Plakobranchus ocellatus.</title>
        <authorList>
            <person name="Maeda T."/>
            <person name="Takahashi S."/>
            <person name="Yoshida T."/>
            <person name="Shimamura S."/>
            <person name="Takaki Y."/>
            <person name="Nagai Y."/>
            <person name="Toyoda A."/>
            <person name="Suzuki Y."/>
            <person name="Arimoto A."/>
            <person name="Ishii H."/>
            <person name="Satoh N."/>
            <person name="Nishiyama T."/>
            <person name="Hasebe M."/>
            <person name="Maruyama T."/>
            <person name="Minagawa J."/>
            <person name="Obokata J."/>
            <person name="Shigenobu S."/>
        </authorList>
    </citation>
    <scope>NUCLEOTIDE SEQUENCE [LARGE SCALE GENOMIC DNA]</scope>
</reference>
<dbReference type="EMBL" id="BLXT01001440">
    <property type="protein sequence ID" value="GFN85642.1"/>
    <property type="molecule type" value="Genomic_DNA"/>
</dbReference>
<evidence type="ECO:0000313" key="1">
    <source>
        <dbReference type="EMBL" id="GFN85642.1"/>
    </source>
</evidence>
<dbReference type="PANTHER" id="PTHR37162">
    <property type="entry name" value="HAT FAMILY DIMERISATION DOMAINCONTAINING PROTEIN-RELATED"/>
    <property type="match status" value="1"/>
</dbReference>
<comment type="caution">
    <text evidence="1">The sequence shown here is derived from an EMBL/GenBank/DDBJ whole genome shotgun (WGS) entry which is preliminary data.</text>
</comment>
<dbReference type="SUPFAM" id="SSF53098">
    <property type="entry name" value="Ribonuclease H-like"/>
    <property type="match status" value="1"/>
</dbReference>
<dbReference type="Proteomes" id="UP000735302">
    <property type="component" value="Unassembled WGS sequence"/>
</dbReference>
<protein>
    <submittedName>
        <fullName evidence="1">Zinc finger protein</fullName>
    </submittedName>
</protein>
<evidence type="ECO:0000313" key="2">
    <source>
        <dbReference type="Proteomes" id="UP000735302"/>
    </source>
</evidence>
<proteinExistence type="predicted"/>
<gene>
    <name evidence="1" type="ORF">PoB_001214800</name>
</gene>
<name>A0AAV3YTS5_9GAST</name>
<keyword evidence="2" id="KW-1185">Reference proteome</keyword>
<dbReference type="InterPro" id="IPR012337">
    <property type="entry name" value="RNaseH-like_sf"/>
</dbReference>
<dbReference type="PANTHER" id="PTHR37162:SF1">
    <property type="entry name" value="BED-TYPE DOMAIN-CONTAINING PROTEIN"/>
    <property type="match status" value="1"/>
</dbReference>
<organism evidence="1 2">
    <name type="scientific">Plakobranchus ocellatus</name>
    <dbReference type="NCBI Taxonomy" id="259542"/>
    <lineage>
        <taxon>Eukaryota</taxon>
        <taxon>Metazoa</taxon>
        <taxon>Spiralia</taxon>
        <taxon>Lophotrochozoa</taxon>
        <taxon>Mollusca</taxon>
        <taxon>Gastropoda</taxon>
        <taxon>Heterobranchia</taxon>
        <taxon>Euthyneura</taxon>
        <taxon>Panpulmonata</taxon>
        <taxon>Sacoglossa</taxon>
        <taxon>Placobranchoidea</taxon>
        <taxon>Plakobranchidae</taxon>
        <taxon>Plakobranchus</taxon>
    </lineage>
</organism>
<sequence length="278" mass="30947">MSLARKAREANAPSNLTKAAEIELAVTVLCHSAIRTVDFFNSFLQKYGENSTISKVKLHRTKCAAVIKNIVAPSFKAEMLDELRDKPFTLLIDESIDVGTTKLLCVCVRYVSLKKKEICTSFFGLLPVTDTTSEVLFNTIRDELTACGISLSNCIGFASDNASAMVGEKNSIWSRLREASPNCIQMRCLCHSLALSIQHAFGKLPSNIGFLLSEIPGWFSNSNQRRDAYVSLFNVMNEAGDVELTRPVDSLPFEKPSATRWLLRGKVLYSILTHWEEL</sequence>
<dbReference type="AlphaFoldDB" id="A0AAV3YTS5"/>